<sequence>MKHRVLLALTALGRFASLGSAEAFSYIEAVVTECDDGDDAYETNAATTAGAIITPPAEHGTCAYTMPPCDCGCPTCTTTSVYTTAYPILCPTGVSDQPYTITETYVGMSTLLPWPTPTSIPYGFTTSEAVCHACGDKPVTTVITCPTGGATYHDSQTVNPHPSPAGPAVSATVGTEAKSAAYPGGSHAGTVGQSADPVATKPATKSPAQIPANESQNYAESAAPSKQTSVPAADGNNGASQSAKDPAQVSSGSITSRFVAPMLLVVAAVAAQLA</sequence>
<feature type="signal peptide" evidence="2">
    <location>
        <begin position="1"/>
        <end position="21"/>
    </location>
</feature>
<feature type="compositionally biased region" description="Polar residues" evidence="1">
    <location>
        <begin position="237"/>
        <end position="248"/>
    </location>
</feature>
<gene>
    <name evidence="3" type="ORF">JX265_007208</name>
</gene>
<evidence type="ECO:0000313" key="4">
    <source>
        <dbReference type="Proteomes" id="UP000829685"/>
    </source>
</evidence>
<organism evidence="3 4">
    <name type="scientific">Neoarthrinium moseri</name>
    <dbReference type="NCBI Taxonomy" id="1658444"/>
    <lineage>
        <taxon>Eukaryota</taxon>
        <taxon>Fungi</taxon>
        <taxon>Dikarya</taxon>
        <taxon>Ascomycota</taxon>
        <taxon>Pezizomycotina</taxon>
        <taxon>Sordariomycetes</taxon>
        <taxon>Xylariomycetidae</taxon>
        <taxon>Amphisphaeriales</taxon>
        <taxon>Apiosporaceae</taxon>
        <taxon>Neoarthrinium</taxon>
    </lineage>
</organism>
<feature type="region of interest" description="Disordered" evidence="1">
    <location>
        <begin position="179"/>
        <end position="248"/>
    </location>
</feature>
<keyword evidence="2" id="KW-0732">Signal</keyword>
<keyword evidence="4" id="KW-1185">Reference proteome</keyword>
<name>A0A9P9WKY0_9PEZI</name>
<feature type="compositionally biased region" description="Polar residues" evidence="1">
    <location>
        <begin position="212"/>
        <end position="230"/>
    </location>
</feature>
<evidence type="ECO:0000256" key="2">
    <source>
        <dbReference type="SAM" id="SignalP"/>
    </source>
</evidence>
<reference evidence="3" key="1">
    <citation type="submission" date="2021-03" db="EMBL/GenBank/DDBJ databases">
        <title>Revisited historic fungal species revealed as producer of novel bioactive compounds through whole genome sequencing and comparative genomics.</title>
        <authorList>
            <person name="Vignolle G.A."/>
            <person name="Hochenegger N."/>
            <person name="Mach R.L."/>
            <person name="Mach-Aigner A.R."/>
            <person name="Javad Rahimi M."/>
            <person name="Salim K.A."/>
            <person name="Chan C.M."/>
            <person name="Lim L.B.L."/>
            <person name="Cai F."/>
            <person name="Druzhinina I.S."/>
            <person name="U'Ren J.M."/>
            <person name="Derntl C."/>
        </authorList>
    </citation>
    <scope>NUCLEOTIDE SEQUENCE</scope>
    <source>
        <strain evidence="3">TUCIM 5799</strain>
    </source>
</reference>
<accession>A0A9P9WKY0</accession>
<dbReference type="AlphaFoldDB" id="A0A9P9WKY0"/>
<evidence type="ECO:0000313" key="3">
    <source>
        <dbReference type="EMBL" id="KAI1868385.1"/>
    </source>
</evidence>
<comment type="caution">
    <text evidence="3">The sequence shown here is derived from an EMBL/GenBank/DDBJ whole genome shotgun (WGS) entry which is preliminary data.</text>
</comment>
<protein>
    <submittedName>
        <fullName evidence="3">Uncharacterized protein</fullName>
    </submittedName>
</protein>
<proteinExistence type="predicted"/>
<dbReference type="EMBL" id="JAFIMR010000017">
    <property type="protein sequence ID" value="KAI1868385.1"/>
    <property type="molecule type" value="Genomic_DNA"/>
</dbReference>
<feature type="chain" id="PRO_5040468541" evidence="2">
    <location>
        <begin position="22"/>
        <end position="274"/>
    </location>
</feature>
<evidence type="ECO:0000256" key="1">
    <source>
        <dbReference type="SAM" id="MobiDB-lite"/>
    </source>
</evidence>
<dbReference type="Proteomes" id="UP000829685">
    <property type="component" value="Unassembled WGS sequence"/>
</dbReference>